<dbReference type="Gene3D" id="3.40.50.410">
    <property type="entry name" value="von Willebrand factor, type A domain"/>
    <property type="match status" value="1"/>
</dbReference>
<evidence type="ECO:0000256" key="1">
    <source>
        <dbReference type="ARBA" id="ARBA00004496"/>
    </source>
</evidence>
<dbReference type="PROSITE" id="PS50988">
    <property type="entry name" value="TROVE"/>
    <property type="match status" value="1"/>
</dbReference>
<dbReference type="OrthoDB" id="6098064at2759"/>
<dbReference type="GO" id="GO:0046872">
    <property type="term" value="F:metal ion binding"/>
    <property type="evidence" value="ECO:0007669"/>
    <property type="project" value="UniProtKB-KW"/>
</dbReference>
<evidence type="ECO:0000256" key="5">
    <source>
        <dbReference type="ARBA" id="ARBA00022884"/>
    </source>
</evidence>
<dbReference type="PANTHER" id="PTHR14202:SF0">
    <property type="entry name" value="RNA-BINDING PROTEIN RO60"/>
    <property type="match status" value="1"/>
</dbReference>
<evidence type="ECO:0000313" key="9">
    <source>
        <dbReference type="Proteomes" id="UP000008820"/>
    </source>
</evidence>
<evidence type="ECO:0000256" key="4">
    <source>
        <dbReference type="ARBA" id="ARBA00022723"/>
    </source>
</evidence>
<feature type="compositionally biased region" description="Basic and acidic residues" evidence="7">
    <location>
        <begin position="211"/>
        <end position="226"/>
    </location>
</feature>
<reference evidence="8" key="2">
    <citation type="submission" date="2020-05" db="UniProtKB">
        <authorList>
            <consortium name="EnsemblMetazoa"/>
        </authorList>
    </citation>
    <scope>IDENTIFICATION</scope>
    <source>
        <strain evidence="8">LVP_AGWG</strain>
    </source>
</reference>
<dbReference type="InterPro" id="IPR036465">
    <property type="entry name" value="vWFA_dom_sf"/>
</dbReference>
<name>A0A6I8T7Y1_AEDAE</name>
<dbReference type="Pfam" id="PF25045">
    <property type="entry name" value="vWA_Ro60"/>
    <property type="match status" value="1"/>
</dbReference>
<reference evidence="8 9" key="1">
    <citation type="submission" date="2017-06" db="EMBL/GenBank/DDBJ databases">
        <title>Aedes aegypti genome working group (AGWG) sequencing and assembly.</title>
        <authorList>
            <consortium name="Aedes aegypti Genome Working Group (AGWG)"/>
            <person name="Matthews B.J."/>
        </authorList>
    </citation>
    <scope>NUCLEOTIDE SEQUENCE [LARGE SCALE GENOMIC DNA]</scope>
    <source>
        <strain evidence="8 9">LVP_AGWG</strain>
    </source>
</reference>
<dbReference type="GO" id="GO:1990904">
    <property type="term" value="C:ribonucleoprotein complex"/>
    <property type="evidence" value="ECO:0007669"/>
    <property type="project" value="UniProtKB-KW"/>
</dbReference>
<evidence type="ECO:0000256" key="6">
    <source>
        <dbReference type="ARBA" id="ARBA00023274"/>
    </source>
</evidence>
<gene>
    <name evidence="8" type="primary">5578018</name>
</gene>
<dbReference type="Proteomes" id="UP000008820">
    <property type="component" value="Chromosome 3"/>
</dbReference>
<dbReference type="EnsemblMetazoa" id="AAEL003382-RC">
    <property type="protein sequence ID" value="AAEL003382-PC"/>
    <property type="gene ID" value="AAEL003382"/>
</dbReference>
<dbReference type="GO" id="GO:0003723">
    <property type="term" value="F:RNA binding"/>
    <property type="evidence" value="ECO:0007669"/>
    <property type="project" value="UniProtKB-KW"/>
</dbReference>
<dbReference type="PANTHER" id="PTHR14202">
    <property type="entry name" value="60 KDA RIBONUCLEOPROTEIN SSA/RO"/>
    <property type="match status" value="1"/>
</dbReference>
<dbReference type="AlphaFoldDB" id="A0A6I8T7Y1"/>
<dbReference type="InterPro" id="IPR008858">
    <property type="entry name" value="TROVE_dom"/>
</dbReference>
<evidence type="ECO:0000256" key="7">
    <source>
        <dbReference type="SAM" id="MobiDB-lite"/>
    </source>
</evidence>
<dbReference type="SUPFAM" id="SSF140864">
    <property type="entry name" value="TROVE domain-like"/>
    <property type="match status" value="1"/>
</dbReference>
<dbReference type="FunCoup" id="A0A6I8T7Y1">
    <property type="interactions" value="59"/>
</dbReference>
<evidence type="ECO:0000256" key="2">
    <source>
        <dbReference type="ARBA" id="ARBA00007814"/>
    </source>
</evidence>
<dbReference type="InterPro" id="IPR056800">
    <property type="entry name" value="vWA_Ro60"/>
</dbReference>
<comment type="similarity">
    <text evidence="2">Belongs to the Ro 60 kDa family.</text>
</comment>
<comment type="subcellular location">
    <subcellularLocation>
        <location evidence="1">Cytoplasm</location>
    </subcellularLocation>
</comment>
<dbReference type="GO" id="GO:0005737">
    <property type="term" value="C:cytoplasm"/>
    <property type="evidence" value="ECO:0007669"/>
    <property type="project" value="UniProtKB-SubCell"/>
</dbReference>
<keyword evidence="4" id="KW-0479">Metal-binding</keyword>
<dbReference type="InterPro" id="IPR037214">
    <property type="entry name" value="TROVE_dom_sf"/>
</dbReference>
<evidence type="ECO:0000313" key="8">
    <source>
        <dbReference type="EnsemblMetazoa" id="AAEL003382-PC"/>
    </source>
</evidence>
<protein>
    <submittedName>
        <fullName evidence="8">Uncharacterized protein</fullName>
    </submittedName>
</protein>
<sequence>MNNSDLIVRYLYLGTDQPFYIQKNRPFDFDEGCRILAPIRTLAEAAAANGDDPAVRKAAEAVSLKEQPVDIIVRVMNSGSLVRNDECLFVLAFIARICTKPEEKHKVYEVVPTLIKESKDLFQFVHFYQTLATKSAGKGFGHGMKVAVTKWYDKHSAEELAKLLATDRGWHEWGHKDIIRMAHIKLADEAKMQVLDAACGGKGVKRPAKAKKSETNDEKANDDLKDEPQVKSEALNMFLRMKEFKRVNDAAHACDGIKNYQYSFELVPSQLYRAAPVWESLFPRMSYRDLVHAALVLQDYKLLKETDTPLSVAYGKVLNRMTSVTESKIHPIFIYQVMRLYEERQRYLNAVKESIHTNNNLALKNSKANPTVMKQFYAALNQSMLNYQRTGLRYLVTLDLRSKQSKKRVFGNRLMSCQAAYVLLTLPMFKRESHMKILSFTDHPEELVEVDLTREMDFFKACDHIQNHASKKTKVKLTQPIEYATENKMPVDVFITIVDSLIRVNPKRQSPVLSLNSYNHTMKQKARYVVVSLSRHQQDLHHFNMKNTKGVLELVGCSQETPKVIDAYVKHHFT</sequence>
<organism evidence="8 9">
    <name type="scientific">Aedes aegypti</name>
    <name type="common">Yellowfever mosquito</name>
    <name type="synonym">Culex aegypti</name>
    <dbReference type="NCBI Taxonomy" id="7159"/>
    <lineage>
        <taxon>Eukaryota</taxon>
        <taxon>Metazoa</taxon>
        <taxon>Ecdysozoa</taxon>
        <taxon>Arthropoda</taxon>
        <taxon>Hexapoda</taxon>
        <taxon>Insecta</taxon>
        <taxon>Pterygota</taxon>
        <taxon>Neoptera</taxon>
        <taxon>Endopterygota</taxon>
        <taxon>Diptera</taxon>
        <taxon>Nematocera</taxon>
        <taxon>Culicoidea</taxon>
        <taxon>Culicidae</taxon>
        <taxon>Culicinae</taxon>
        <taxon>Aedini</taxon>
        <taxon>Aedes</taxon>
        <taxon>Stegomyia</taxon>
    </lineage>
</organism>
<dbReference type="InterPro" id="IPR040322">
    <property type="entry name" value="TROVE2"/>
</dbReference>
<evidence type="ECO:0000256" key="3">
    <source>
        <dbReference type="ARBA" id="ARBA00022490"/>
    </source>
</evidence>
<keyword evidence="6" id="KW-0687">Ribonucleoprotein</keyword>
<keyword evidence="5" id="KW-0694">RNA-binding</keyword>
<dbReference type="InParanoid" id="A0A6I8T7Y1"/>
<feature type="region of interest" description="Disordered" evidence="7">
    <location>
        <begin position="203"/>
        <end position="226"/>
    </location>
</feature>
<dbReference type="SUPFAM" id="SSF53300">
    <property type="entry name" value="vWA-like"/>
    <property type="match status" value="1"/>
</dbReference>
<keyword evidence="3" id="KW-0963">Cytoplasm</keyword>
<proteinExistence type="inferred from homology"/>
<accession>A0A6I8T7Y1</accession>
<keyword evidence="9" id="KW-1185">Reference proteome</keyword>